<dbReference type="Proteomes" id="UP000676336">
    <property type="component" value="Unassembled WGS sequence"/>
</dbReference>
<feature type="non-terminal residue" evidence="1">
    <location>
        <position position="1"/>
    </location>
</feature>
<proteinExistence type="predicted"/>
<accession>A0A8S3J611</accession>
<evidence type="ECO:0000313" key="1">
    <source>
        <dbReference type="EMBL" id="CAF5213323.1"/>
    </source>
</evidence>
<protein>
    <submittedName>
        <fullName evidence="1">Uncharacterized protein</fullName>
    </submittedName>
</protein>
<evidence type="ECO:0000313" key="2">
    <source>
        <dbReference type="Proteomes" id="UP000676336"/>
    </source>
</evidence>
<gene>
    <name evidence="1" type="ORF">SMN809_LOCUS78993</name>
</gene>
<sequence length="55" mass="6266">SCRRRARSTTPVRGPIYLNPDRERLLISLSESEADISQITKQLSSVKDILIKLKL</sequence>
<reference evidence="1" key="1">
    <citation type="submission" date="2021-02" db="EMBL/GenBank/DDBJ databases">
        <authorList>
            <person name="Nowell W R."/>
        </authorList>
    </citation>
    <scope>NUCLEOTIDE SEQUENCE</scope>
</reference>
<dbReference type="EMBL" id="CAJOBI010341355">
    <property type="protein sequence ID" value="CAF5213323.1"/>
    <property type="molecule type" value="Genomic_DNA"/>
</dbReference>
<dbReference type="AlphaFoldDB" id="A0A8S3J611"/>
<organism evidence="1 2">
    <name type="scientific">Rotaria magnacalcarata</name>
    <dbReference type="NCBI Taxonomy" id="392030"/>
    <lineage>
        <taxon>Eukaryota</taxon>
        <taxon>Metazoa</taxon>
        <taxon>Spiralia</taxon>
        <taxon>Gnathifera</taxon>
        <taxon>Rotifera</taxon>
        <taxon>Eurotatoria</taxon>
        <taxon>Bdelloidea</taxon>
        <taxon>Philodinida</taxon>
        <taxon>Philodinidae</taxon>
        <taxon>Rotaria</taxon>
    </lineage>
</organism>
<name>A0A8S3J611_9BILA</name>
<feature type="non-terminal residue" evidence="1">
    <location>
        <position position="55"/>
    </location>
</feature>
<comment type="caution">
    <text evidence="1">The sequence shown here is derived from an EMBL/GenBank/DDBJ whole genome shotgun (WGS) entry which is preliminary data.</text>
</comment>